<keyword evidence="5" id="KW-0256">Endoplasmic reticulum</keyword>
<dbReference type="EMBL" id="JAACNH010000004">
    <property type="protein sequence ID" value="KAG8444571.1"/>
    <property type="molecule type" value="Genomic_DNA"/>
</dbReference>
<evidence type="ECO:0000256" key="11">
    <source>
        <dbReference type="ARBA" id="ARBA00023180"/>
    </source>
</evidence>
<evidence type="ECO:0000313" key="16">
    <source>
        <dbReference type="EMBL" id="KAG8444571.1"/>
    </source>
</evidence>
<reference evidence="16" key="1">
    <citation type="thesis" date="2020" institute="ProQuest LLC" country="789 East Eisenhower Parkway, Ann Arbor, MI, USA">
        <title>Comparative Genomics and Chromosome Evolution.</title>
        <authorList>
            <person name="Mudd A.B."/>
        </authorList>
    </citation>
    <scope>NUCLEOTIDE SEQUENCE</scope>
    <source>
        <strain evidence="16">Female2</strain>
        <tissue evidence="16">Blood</tissue>
    </source>
</reference>
<feature type="transmembrane region" description="Helical" evidence="14">
    <location>
        <begin position="289"/>
        <end position="311"/>
    </location>
</feature>
<dbReference type="FunFam" id="1.20.1070.10:FF:000030">
    <property type="entry name" value="trace amine-associated receptor 1"/>
    <property type="match status" value="1"/>
</dbReference>
<dbReference type="InterPro" id="IPR009133">
    <property type="entry name" value="TAAR1"/>
</dbReference>
<evidence type="ECO:0000256" key="5">
    <source>
        <dbReference type="ARBA" id="ARBA00022824"/>
    </source>
</evidence>
<evidence type="ECO:0000256" key="13">
    <source>
        <dbReference type="ARBA" id="ARBA00039439"/>
    </source>
</evidence>
<dbReference type="PANTHER" id="PTHR24249">
    <property type="entry name" value="HISTAMINE RECEPTOR-RELATED G-PROTEIN COUPLED RECEPTOR"/>
    <property type="match status" value="1"/>
</dbReference>
<dbReference type="PRINTS" id="PR01830">
    <property type="entry name" value="TRACEAMINER"/>
</dbReference>
<dbReference type="PROSITE" id="PS50262">
    <property type="entry name" value="G_PROTEIN_RECEP_F1_2"/>
    <property type="match status" value="1"/>
</dbReference>
<evidence type="ECO:0000256" key="10">
    <source>
        <dbReference type="ARBA" id="ARBA00023170"/>
    </source>
</evidence>
<keyword evidence="11" id="KW-0325">Glycoprotein</keyword>
<feature type="transmembrane region" description="Helical" evidence="14">
    <location>
        <begin position="199"/>
        <end position="217"/>
    </location>
</feature>
<dbReference type="GO" id="GO:0005789">
    <property type="term" value="C:endoplasmic reticulum membrane"/>
    <property type="evidence" value="ECO:0007669"/>
    <property type="project" value="UniProtKB-SubCell"/>
</dbReference>
<evidence type="ECO:0000256" key="14">
    <source>
        <dbReference type="SAM" id="Phobius"/>
    </source>
</evidence>
<evidence type="ECO:0000313" key="17">
    <source>
        <dbReference type="Proteomes" id="UP000812440"/>
    </source>
</evidence>
<evidence type="ECO:0000256" key="7">
    <source>
        <dbReference type="ARBA" id="ARBA00023040"/>
    </source>
</evidence>
<dbReference type="PRINTS" id="PR01831">
    <property type="entry name" value="TRACEAMINE1R"/>
</dbReference>
<evidence type="ECO:0000256" key="1">
    <source>
        <dbReference type="ARBA" id="ARBA00004477"/>
    </source>
</evidence>
<feature type="transmembrane region" description="Helical" evidence="14">
    <location>
        <begin position="61"/>
        <end position="82"/>
    </location>
</feature>
<keyword evidence="12" id="KW-0807">Transducer</keyword>
<evidence type="ECO:0000256" key="8">
    <source>
        <dbReference type="ARBA" id="ARBA00023136"/>
    </source>
</evidence>
<feature type="transmembrane region" description="Helical" evidence="14">
    <location>
        <begin position="25"/>
        <end position="49"/>
    </location>
</feature>
<accession>A0A8T2JPR7</accession>
<evidence type="ECO:0000256" key="4">
    <source>
        <dbReference type="ARBA" id="ARBA00022692"/>
    </source>
</evidence>
<keyword evidence="8 14" id="KW-0472">Membrane</keyword>
<gene>
    <name evidence="16" type="ORF">GDO86_009655</name>
</gene>
<evidence type="ECO:0000256" key="2">
    <source>
        <dbReference type="ARBA" id="ARBA00004651"/>
    </source>
</evidence>
<keyword evidence="17" id="KW-1185">Reference proteome</keyword>
<dbReference type="InterPro" id="IPR017452">
    <property type="entry name" value="GPCR_Rhodpsn_7TM"/>
</dbReference>
<dbReference type="SUPFAM" id="SSF81321">
    <property type="entry name" value="Family A G protein-coupled receptor-like"/>
    <property type="match status" value="1"/>
</dbReference>
<dbReference type="OrthoDB" id="5959645at2759"/>
<keyword evidence="3" id="KW-1003">Cell membrane</keyword>
<sequence>MLIQYCYESINRSCEKNGWSNSIKIPMYIFMVGTILTTLAGNLAVIISIAHFKQLHTPTNYLILSMSMVDFMLGSLVMPYSMVRSVENCWYFGEIFCKIHTSTDIMLSTSSIFHLSFISVDKYYAVCDPLRYKSRINVYVILMMIFISWVVPAIFAFTMIFCELNIKGAESYFNQVSCFGGCVVFFSQTSGLVSSMLSFYIPGFVMLCIYGKIYVIARTQARSIAANHIHFQITIGTSQNIPRNRERKAAKTLGIIMGVFIICWSPFFFCTAIDGFLRYAIPRIVVDAFVWIGYLNSTFNPMVYAFFYMWFQRALKMILFGKVFQHDSSRTILYSE</sequence>
<dbReference type="InterPro" id="IPR050569">
    <property type="entry name" value="TAAR"/>
</dbReference>
<dbReference type="GO" id="GO:0005886">
    <property type="term" value="C:plasma membrane"/>
    <property type="evidence" value="ECO:0007669"/>
    <property type="project" value="UniProtKB-SubCell"/>
</dbReference>
<name>A0A8T2JPR7_9PIPI</name>
<dbReference type="Pfam" id="PF00001">
    <property type="entry name" value="7tm_1"/>
    <property type="match status" value="1"/>
</dbReference>
<dbReference type="CDD" id="cd15314">
    <property type="entry name" value="7tmA_TAAR1"/>
    <property type="match status" value="1"/>
</dbReference>
<keyword evidence="10" id="KW-0675">Receptor</keyword>
<feature type="transmembrane region" description="Helical" evidence="14">
    <location>
        <begin position="138"/>
        <end position="160"/>
    </location>
</feature>
<evidence type="ECO:0000256" key="3">
    <source>
        <dbReference type="ARBA" id="ARBA00022475"/>
    </source>
</evidence>
<proteinExistence type="predicted"/>
<dbReference type="PRINTS" id="PR00237">
    <property type="entry name" value="GPCRRHODOPSN"/>
</dbReference>
<dbReference type="InterPro" id="IPR009132">
    <property type="entry name" value="TAAR_fam"/>
</dbReference>
<keyword evidence="9" id="KW-1015">Disulfide bond</keyword>
<protein>
    <recommendedName>
        <fullName evidence="13">Trace amine-associated receptor 1</fullName>
    </recommendedName>
</protein>
<dbReference type="Proteomes" id="UP000812440">
    <property type="component" value="Chromosome 5"/>
</dbReference>
<dbReference type="GO" id="GO:0001594">
    <property type="term" value="F:trace-amine receptor activity"/>
    <property type="evidence" value="ECO:0007669"/>
    <property type="project" value="InterPro"/>
</dbReference>
<evidence type="ECO:0000259" key="15">
    <source>
        <dbReference type="PROSITE" id="PS50262"/>
    </source>
</evidence>
<evidence type="ECO:0000256" key="6">
    <source>
        <dbReference type="ARBA" id="ARBA00022989"/>
    </source>
</evidence>
<comment type="subcellular location">
    <subcellularLocation>
        <location evidence="2">Cell membrane</location>
        <topology evidence="2">Multi-pass membrane protein</topology>
    </subcellularLocation>
    <subcellularLocation>
        <location evidence="1">Endoplasmic reticulum membrane</location>
        <topology evidence="1">Multi-pass membrane protein</topology>
    </subcellularLocation>
</comment>
<feature type="domain" description="G-protein coupled receptors family 1 profile" evidence="15">
    <location>
        <begin position="41"/>
        <end position="304"/>
    </location>
</feature>
<keyword evidence="6 14" id="KW-1133">Transmembrane helix</keyword>
<dbReference type="AlphaFoldDB" id="A0A8T2JPR7"/>
<comment type="caution">
    <text evidence="16">The sequence shown here is derived from an EMBL/GenBank/DDBJ whole genome shotgun (WGS) entry which is preliminary data.</text>
</comment>
<dbReference type="PANTHER" id="PTHR24249:SF415">
    <property type="entry name" value="TRACE AMINE-ASSOCIATED RECEPTOR 1"/>
    <property type="match status" value="1"/>
</dbReference>
<keyword evidence="7" id="KW-0297">G-protein coupled receptor</keyword>
<evidence type="ECO:0000256" key="12">
    <source>
        <dbReference type="ARBA" id="ARBA00023224"/>
    </source>
</evidence>
<keyword evidence="4 14" id="KW-0812">Transmembrane</keyword>
<dbReference type="InterPro" id="IPR000276">
    <property type="entry name" value="GPCR_Rhodpsn"/>
</dbReference>
<evidence type="ECO:0000256" key="9">
    <source>
        <dbReference type="ARBA" id="ARBA00023157"/>
    </source>
</evidence>
<feature type="transmembrane region" description="Helical" evidence="14">
    <location>
        <begin position="253"/>
        <end position="277"/>
    </location>
</feature>
<organism evidence="16 17">
    <name type="scientific">Hymenochirus boettgeri</name>
    <name type="common">Congo dwarf clawed frog</name>
    <dbReference type="NCBI Taxonomy" id="247094"/>
    <lineage>
        <taxon>Eukaryota</taxon>
        <taxon>Metazoa</taxon>
        <taxon>Chordata</taxon>
        <taxon>Craniata</taxon>
        <taxon>Vertebrata</taxon>
        <taxon>Euteleostomi</taxon>
        <taxon>Amphibia</taxon>
        <taxon>Batrachia</taxon>
        <taxon>Anura</taxon>
        <taxon>Pipoidea</taxon>
        <taxon>Pipidae</taxon>
        <taxon>Pipinae</taxon>
        <taxon>Hymenochirus</taxon>
    </lineage>
</organism>
<dbReference type="SMART" id="SM01381">
    <property type="entry name" value="7TM_GPCR_Srsx"/>
    <property type="match status" value="1"/>
</dbReference>
<dbReference type="Gene3D" id="1.20.1070.10">
    <property type="entry name" value="Rhodopsin 7-helix transmembrane proteins"/>
    <property type="match status" value="1"/>
</dbReference>